<dbReference type="Pfam" id="PF00326">
    <property type="entry name" value="Peptidase_S9"/>
    <property type="match status" value="1"/>
</dbReference>
<evidence type="ECO:0000256" key="3">
    <source>
        <dbReference type="ARBA" id="ARBA00032829"/>
    </source>
</evidence>
<comment type="caution">
    <text evidence="5">The sequence shown here is derived from an EMBL/GenBank/DDBJ whole genome shotgun (WGS) entry which is preliminary data.</text>
</comment>
<evidence type="ECO:0000313" key="6">
    <source>
        <dbReference type="Proteomes" id="UP000789342"/>
    </source>
</evidence>
<comment type="similarity">
    <text evidence="1">Belongs to the peptidase S9C family.</text>
</comment>
<dbReference type="Proteomes" id="UP000789342">
    <property type="component" value="Unassembled WGS sequence"/>
</dbReference>
<dbReference type="PANTHER" id="PTHR42776">
    <property type="entry name" value="SERINE PEPTIDASE S9 FAMILY MEMBER"/>
    <property type="match status" value="1"/>
</dbReference>
<dbReference type="GO" id="GO:0004252">
    <property type="term" value="F:serine-type endopeptidase activity"/>
    <property type="evidence" value="ECO:0007669"/>
    <property type="project" value="TreeGrafter"/>
</dbReference>
<dbReference type="Gene3D" id="3.40.50.1820">
    <property type="entry name" value="alpha/beta hydrolase"/>
    <property type="match status" value="1"/>
</dbReference>
<dbReference type="OrthoDB" id="416344at2759"/>
<dbReference type="InterPro" id="IPR001375">
    <property type="entry name" value="Peptidase_S9_cat"/>
</dbReference>
<dbReference type="GO" id="GO:0006508">
    <property type="term" value="P:proteolysis"/>
    <property type="evidence" value="ECO:0007669"/>
    <property type="project" value="InterPro"/>
</dbReference>
<evidence type="ECO:0000256" key="2">
    <source>
        <dbReference type="ARBA" id="ARBA00022801"/>
    </source>
</evidence>
<feature type="domain" description="Peptidase S9 prolyl oligopeptidase catalytic" evidence="4">
    <location>
        <begin position="5"/>
        <end position="102"/>
    </location>
</feature>
<dbReference type="AlphaFoldDB" id="A0A9N9FJJ2"/>
<sequence length="129" mass="14568">MFNEFTIRIGGNPETEEGREFLTSCSPLTRADNIIRPLLIAQGQNDPRVKRSESDQIVEKLVSNSIPVGYILYTDEGHGFARPANSLSFYSIVEKFLARYLDGRYEEFGNAFEDAKFEVLNGKEILGLD</sequence>
<dbReference type="InterPro" id="IPR029058">
    <property type="entry name" value="AB_hydrolase_fold"/>
</dbReference>
<reference evidence="5" key="1">
    <citation type="submission" date="2021-06" db="EMBL/GenBank/DDBJ databases">
        <authorList>
            <person name="Kallberg Y."/>
            <person name="Tangrot J."/>
            <person name="Rosling A."/>
        </authorList>
    </citation>
    <scope>NUCLEOTIDE SEQUENCE</scope>
    <source>
        <strain evidence="5">CL551</strain>
    </source>
</reference>
<evidence type="ECO:0000259" key="4">
    <source>
        <dbReference type="Pfam" id="PF00326"/>
    </source>
</evidence>
<keyword evidence="2" id="KW-0378">Hydrolase</keyword>
<evidence type="ECO:0000313" key="5">
    <source>
        <dbReference type="EMBL" id="CAG8541148.1"/>
    </source>
</evidence>
<evidence type="ECO:0000256" key="1">
    <source>
        <dbReference type="ARBA" id="ARBA00010040"/>
    </source>
</evidence>
<proteinExistence type="inferred from homology"/>
<dbReference type="SUPFAM" id="SSF53474">
    <property type="entry name" value="alpha/beta-Hydrolases"/>
    <property type="match status" value="1"/>
</dbReference>
<dbReference type="PANTHER" id="PTHR42776:SF27">
    <property type="entry name" value="DIPEPTIDYL PEPTIDASE FAMILY MEMBER 6"/>
    <property type="match status" value="1"/>
</dbReference>
<protein>
    <recommendedName>
        <fullName evidence="3">Dipeptidyl-peptidase V</fullName>
    </recommendedName>
</protein>
<organism evidence="5 6">
    <name type="scientific">Acaulospora morrowiae</name>
    <dbReference type="NCBI Taxonomy" id="94023"/>
    <lineage>
        <taxon>Eukaryota</taxon>
        <taxon>Fungi</taxon>
        <taxon>Fungi incertae sedis</taxon>
        <taxon>Mucoromycota</taxon>
        <taxon>Glomeromycotina</taxon>
        <taxon>Glomeromycetes</taxon>
        <taxon>Diversisporales</taxon>
        <taxon>Acaulosporaceae</taxon>
        <taxon>Acaulospora</taxon>
    </lineage>
</organism>
<keyword evidence="6" id="KW-1185">Reference proteome</keyword>
<name>A0A9N9FJJ2_9GLOM</name>
<accession>A0A9N9FJJ2</accession>
<dbReference type="EMBL" id="CAJVPV010003000">
    <property type="protein sequence ID" value="CAG8541148.1"/>
    <property type="molecule type" value="Genomic_DNA"/>
</dbReference>
<gene>
    <name evidence="5" type="ORF">AMORRO_LOCUS5132</name>
</gene>